<proteinExistence type="predicted"/>
<dbReference type="Proteomes" id="UP000800200">
    <property type="component" value="Unassembled WGS sequence"/>
</dbReference>
<sequence>MHPCDLLRGEYEERGQTAAFTRSDDQKWYYLNKQRTNEVTLIKIWNNQNGSAIVRRFQEVYLYVRYLS</sequence>
<dbReference type="AlphaFoldDB" id="A0A6A6DLF2"/>
<dbReference type="EMBL" id="ML994668">
    <property type="protein sequence ID" value="KAF2179258.1"/>
    <property type="molecule type" value="Genomic_DNA"/>
</dbReference>
<evidence type="ECO:0000313" key="1">
    <source>
        <dbReference type="EMBL" id="KAF2179258.1"/>
    </source>
</evidence>
<name>A0A6A6DLF2_9PEZI</name>
<dbReference type="OrthoDB" id="412788at2759"/>
<evidence type="ECO:0000313" key="2">
    <source>
        <dbReference type="Proteomes" id="UP000800200"/>
    </source>
</evidence>
<gene>
    <name evidence="1" type="ORF">K469DRAFT_596546</name>
</gene>
<keyword evidence="2" id="KW-1185">Reference proteome</keyword>
<reference evidence="1" key="1">
    <citation type="journal article" date="2020" name="Stud. Mycol.">
        <title>101 Dothideomycetes genomes: a test case for predicting lifestyles and emergence of pathogens.</title>
        <authorList>
            <person name="Haridas S."/>
            <person name="Albert R."/>
            <person name="Binder M."/>
            <person name="Bloem J."/>
            <person name="Labutti K."/>
            <person name="Salamov A."/>
            <person name="Andreopoulos B."/>
            <person name="Baker S."/>
            <person name="Barry K."/>
            <person name="Bills G."/>
            <person name="Bluhm B."/>
            <person name="Cannon C."/>
            <person name="Castanera R."/>
            <person name="Culley D."/>
            <person name="Daum C."/>
            <person name="Ezra D."/>
            <person name="Gonzalez J."/>
            <person name="Henrissat B."/>
            <person name="Kuo A."/>
            <person name="Liang C."/>
            <person name="Lipzen A."/>
            <person name="Lutzoni F."/>
            <person name="Magnuson J."/>
            <person name="Mondo S."/>
            <person name="Nolan M."/>
            <person name="Ohm R."/>
            <person name="Pangilinan J."/>
            <person name="Park H.-J."/>
            <person name="Ramirez L."/>
            <person name="Alfaro M."/>
            <person name="Sun H."/>
            <person name="Tritt A."/>
            <person name="Yoshinaga Y."/>
            <person name="Zwiers L.-H."/>
            <person name="Turgeon B."/>
            <person name="Goodwin S."/>
            <person name="Spatafora J."/>
            <person name="Crous P."/>
            <person name="Grigoriev I."/>
        </authorList>
    </citation>
    <scope>NUCLEOTIDE SEQUENCE</scope>
    <source>
        <strain evidence="1">CBS 207.26</strain>
    </source>
</reference>
<accession>A0A6A6DLF2</accession>
<organism evidence="1 2">
    <name type="scientific">Zopfia rhizophila CBS 207.26</name>
    <dbReference type="NCBI Taxonomy" id="1314779"/>
    <lineage>
        <taxon>Eukaryota</taxon>
        <taxon>Fungi</taxon>
        <taxon>Dikarya</taxon>
        <taxon>Ascomycota</taxon>
        <taxon>Pezizomycotina</taxon>
        <taxon>Dothideomycetes</taxon>
        <taxon>Dothideomycetes incertae sedis</taxon>
        <taxon>Zopfiaceae</taxon>
        <taxon>Zopfia</taxon>
    </lineage>
</organism>
<protein>
    <submittedName>
        <fullName evidence="1">Uncharacterized protein</fullName>
    </submittedName>
</protein>